<evidence type="ECO:0000313" key="1">
    <source>
        <dbReference type="EMBL" id="TXB97477.1"/>
    </source>
</evidence>
<comment type="caution">
    <text evidence="1">The sequence shown here is derived from an EMBL/GenBank/DDBJ whole genome shotgun (WGS) entry which is preliminary data.</text>
</comment>
<evidence type="ECO:0000313" key="2">
    <source>
        <dbReference type="Proteomes" id="UP000321331"/>
    </source>
</evidence>
<accession>A0A5C6SHF9</accession>
<protein>
    <submittedName>
        <fullName evidence="1">Uncharacterized protein</fullName>
    </submittedName>
</protein>
<dbReference type="EMBL" id="VMNF01000014">
    <property type="protein sequence ID" value="TXB97477.1"/>
    <property type="molecule type" value="Genomic_DNA"/>
</dbReference>
<proteinExistence type="predicted"/>
<dbReference type="AlphaFoldDB" id="A0A5C6SHF9"/>
<sequence>MLDVPPLQSVPLALFTQTTAQRPYKIVLFLLQVGKFLSSPSTSTTSVLTTAQTSQLVKMSNDSNMKPCALLFGEAGPIIAATPSLGLCTKVEVRVGTATPPCANPYFGFTLTFSRDPGQVTSEKEGRGVCYAYDPSSDKPVPSDFTITVKFPRGSISCSRLPVPAVIQTRFPKVQDWQGFTYLIVRLDDSSHPTIEGYRKEYFNSPDPKLQGWVNYHGRINGVSFLEVLHQRAFSFIVELPIGGESMGDQNLPGLFTYGYPCQPADVQEMKALVDEKKGGDFPPCYAFDNDEAHITAINQSVIQDTLWVHREAELIAEERLLAYFATPIRVISEGHAVHLVVLVPKAWRDLHDLAWLRLTAGNPLIKVKIHDISTPGHTGPALWTGKIIGSNNSAPELRTHPIQDHELIVRVRAASVPRILIRHYPNRRTADKALTQGTQN</sequence>
<organism evidence="1 2">
    <name type="scientific">Fusarium oxysporum f. sp. cubense</name>
    <dbReference type="NCBI Taxonomy" id="61366"/>
    <lineage>
        <taxon>Eukaryota</taxon>
        <taxon>Fungi</taxon>
        <taxon>Dikarya</taxon>
        <taxon>Ascomycota</taxon>
        <taxon>Pezizomycotina</taxon>
        <taxon>Sordariomycetes</taxon>
        <taxon>Hypocreomycetidae</taxon>
        <taxon>Hypocreales</taxon>
        <taxon>Nectriaceae</taxon>
        <taxon>Fusarium</taxon>
        <taxon>Fusarium oxysporum species complex</taxon>
    </lineage>
</organism>
<gene>
    <name evidence="1" type="ORF">FocTR4_00011270</name>
</gene>
<dbReference type="Proteomes" id="UP000321331">
    <property type="component" value="Unassembled WGS sequence"/>
</dbReference>
<reference evidence="1 2" key="1">
    <citation type="submission" date="2019-07" db="EMBL/GenBank/DDBJ databases">
        <title>The First High-Quality Draft Genome Sequence of the Causal Agent of the Current Panama Disease Epidemic.</title>
        <authorList>
            <person name="Warmington R.J."/>
            <person name="Kay W."/>
            <person name="Jeffries A."/>
            <person name="Bebber D."/>
            <person name="Moore K."/>
            <person name="Studholme D.J."/>
        </authorList>
    </citation>
    <scope>NUCLEOTIDE SEQUENCE [LARGE SCALE GENOMIC DNA]</scope>
    <source>
        <strain evidence="1 2">TR4</strain>
    </source>
</reference>
<name>A0A5C6SHF9_FUSOC</name>